<accession>A0A923HSF5</accession>
<protein>
    <submittedName>
        <fullName evidence="2">Uncharacterized protein</fullName>
    </submittedName>
</protein>
<feature type="compositionally biased region" description="Basic and acidic residues" evidence="1">
    <location>
        <begin position="9"/>
        <end position="29"/>
    </location>
</feature>
<sequence>MKQFKKKKVPADRQKTKQESHPVGIEKSETAPAAAVFTSVECPHLRAADLEKRSPGRRASAVTANCTRSARAIPA</sequence>
<keyword evidence="3" id="KW-1185">Reference proteome</keyword>
<reference evidence="2" key="1">
    <citation type="submission" date="2019-10" db="EMBL/GenBank/DDBJ databases">
        <authorList>
            <person name="Ross D.E."/>
            <person name="Gulliver D."/>
        </authorList>
    </citation>
    <scope>NUCLEOTIDE SEQUENCE</scope>
    <source>
        <strain evidence="2">DER-2019</strain>
    </source>
</reference>
<dbReference type="RefSeq" id="WP_148567351.1">
    <property type="nucleotide sequence ID" value="NZ_RXYA01000009.1"/>
</dbReference>
<dbReference type="AlphaFoldDB" id="A0A923HSF5"/>
<evidence type="ECO:0000313" key="3">
    <source>
        <dbReference type="Proteomes" id="UP000616595"/>
    </source>
</evidence>
<name>A0A923HSF5_9FIRM</name>
<comment type="caution">
    <text evidence="2">The sequence shown here is derived from an EMBL/GenBank/DDBJ whole genome shotgun (WGS) entry which is preliminary data.</text>
</comment>
<dbReference type="Proteomes" id="UP000616595">
    <property type="component" value="Unassembled WGS sequence"/>
</dbReference>
<reference evidence="2" key="2">
    <citation type="submission" date="2020-10" db="EMBL/GenBank/DDBJ databases">
        <title>Comparative genomics of the Acetobacterium genus.</title>
        <authorList>
            <person name="Marshall C."/>
            <person name="May H."/>
            <person name="Norman S."/>
        </authorList>
    </citation>
    <scope>NUCLEOTIDE SEQUENCE</scope>
    <source>
        <strain evidence="2">DER-2019</strain>
    </source>
</reference>
<evidence type="ECO:0000313" key="2">
    <source>
        <dbReference type="EMBL" id="MBC3887849.1"/>
    </source>
</evidence>
<gene>
    <name evidence="2" type="ORF">GH810_05950</name>
</gene>
<evidence type="ECO:0000256" key="1">
    <source>
        <dbReference type="SAM" id="MobiDB-lite"/>
    </source>
</evidence>
<organism evidence="2 3">
    <name type="scientific">Acetobacterium paludosum</name>
    <dbReference type="NCBI Taxonomy" id="52693"/>
    <lineage>
        <taxon>Bacteria</taxon>
        <taxon>Bacillati</taxon>
        <taxon>Bacillota</taxon>
        <taxon>Clostridia</taxon>
        <taxon>Eubacteriales</taxon>
        <taxon>Eubacteriaceae</taxon>
        <taxon>Acetobacterium</taxon>
    </lineage>
</organism>
<feature type="region of interest" description="Disordered" evidence="1">
    <location>
        <begin position="1"/>
        <end position="29"/>
    </location>
</feature>
<dbReference type="EMBL" id="WJBD01000005">
    <property type="protein sequence ID" value="MBC3887849.1"/>
    <property type="molecule type" value="Genomic_DNA"/>
</dbReference>
<proteinExistence type="predicted"/>